<dbReference type="InterPro" id="IPR000620">
    <property type="entry name" value="EamA_dom"/>
</dbReference>
<organism evidence="9 10">
    <name type="scientific">Streptomyces xanthophaeus</name>
    <dbReference type="NCBI Taxonomy" id="67385"/>
    <lineage>
        <taxon>Bacteria</taxon>
        <taxon>Bacillati</taxon>
        <taxon>Actinomycetota</taxon>
        <taxon>Actinomycetes</taxon>
        <taxon>Kitasatosporales</taxon>
        <taxon>Streptomycetaceae</taxon>
        <taxon>Streptomyces</taxon>
    </lineage>
</organism>
<feature type="transmembrane region" description="Helical" evidence="7">
    <location>
        <begin position="40"/>
        <end position="58"/>
    </location>
</feature>
<proteinExistence type="inferred from homology"/>
<feature type="transmembrane region" description="Helical" evidence="7">
    <location>
        <begin position="185"/>
        <end position="202"/>
    </location>
</feature>
<reference evidence="9" key="1">
    <citation type="submission" date="2020-09" db="EMBL/GenBank/DDBJ databases">
        <title>Whole genome shotgun sequence of Streptomyces xanthophaeus NBRC 12829.</title>
        <authorList>
            <person name="Komaki H."/>
            <person name="Tamura T."/>
        </authorList>
    </citation>
    <scope>NUCLEOTIDE SEQUENCE</scope>
    <source>
        <strain evidence="9">NBRC 12829</strain>
    </source>
</reference>
<keyword evidence="10" id="KW-1185">Reference proteome</keyword>
<dbReference type="PANTHER" id="PTHR32322">
    <property type="entry name" value="INNER MEMBRANE TRANSPORTER"/>
    <property type="match status" value="1"/>
</dbReference>
<feature type="domain" description="EamA" evidence="8">
    <location>
        <begin position="151"/>
        <end position="283"/>
    </location>
</feature>
<evidence type="ECO:0000259" key="8">
    <source>
        <dbReference type="Pfam" id="PF00892"/>
    </source>
</evidence>
<evidence type="ECO:0000256" key="3">
    <source>
        <dbReference type="ARBA" id="ARBA00022692"/>
    </source>
</evidence>
<evidence type="ECO:0000256" key="5">
    <source>
        <dbReference type="ARBA" id="ARBA00023136"/>
    </source>
</evidence>
<protein>
    <recommendedName>
        <fullName evidence="8">EamA domain-containing protein</fullName>
    </recommendedName>
</protein>
<feature type="transmembrane region" description="Helical" evidence="7">
    <location>
        <begin position="245"/>
        <end position="264"/>
    </location>
</feature>
<feature type="transmembrane region" description="Helical" evidence="7">
    <location>
        <begin position="151"/>
        <end position="173"/>
    </location>
</feature>
<feature type="compositionally biased region" description="Low complexity" evidence="6">
    <location>
        <begin position="349"/>
        <end position="368"/>
    </location>
</feature>
<dbReference type="InterPro" id="IPR050638">
    <property type="entry name" value="AA-Vitamin_Transporters"/>
</dbReference>
<feature type="transmembrane region" description="Helical" evidence="7">
    <location>
        <begin position="98"/>
        <end position="118"/>
    </location>
</feature>
<dbReference type="RefSeq" id="WP_237403364.1">
    <property type="nucleotide sequence ID" value="NZ_BNEE01000006.1"/>
</dbReference>
<evidence type="ECO:0000256" key="4">
    <source>
        <dbReference type="ARBA" id="ARBA00022989"/>
    </source>
</evidence>
<comment type="subcellular location">
    <subcellularLocation>
        <location evidence="1">Membrane</location>
        <topology evidence="1">Multi-pass membrane protein</topology>
    </subcellularLocation>
</comment>
<dbReference type="SUPFAM" id="SSF103481">
    <property type="entry name" value="Multidrug resistance efflux transporter EmrE"/>
    <property type="match status" value="2"/>
</dbReference>
<feature type="compositionally biased region" description="Gly residues" evidence="6">
    <location>
        <begin position="314"/>
        <end position="323"/>
    </location>
</feature>
<evidence type="ECO:0000256" key="2">
    <source>
        <dbReference type="ARBA" id="ARBA00007362"/>
    </source>
</evidence>
<feature type="compositionally biased region" description="Gly residues" evidence="6">
    <location>
        <begin position="330"/>
        <end position="348"/>
    </location>
</feature>
<name>A0A919GZQ7_9ACTN</name>
<evidence type="ECO:0000256" key="1">
    <source>
        <dbReference type="ARBA" id="ARBA00004141"/>
    </source>
</evidence>
<dbReference type="Proteomes" id="UP000600026">
    <property type="component" value="Unassembled WGS sequence"/>
</dbReference>
<evidence type="ECO:0000256" key="6">
    <source>
        <dbReference type="SAM" id="MobiDB-lite"/>
    </source>
</evidence>
<keyword evidence="5 7" id="KW-0472">Membrane</keyword>
<dbReference type="Pfam" id="PF00892">
    <property type="entry name" value="EamA"/>
    <property type="match status" value="2"/>
</dbReference>
<keyword evidence="3 7" id="KW-0812">Transmembrane</keyword>
<accession>A0A919GZQ7</accession>
<dbReference type="AlphaFoldDB" id="A0A919GZQ7"/>
<evidence type="ECO:0000256" key="7">
    <source>
        <dbReference type="SAM" id="Phobius"/>
    </source>
</evidence>
<comment type="similarity">
    <text evidence="2">Belongs to the EamA transporter family.</text>
</comment>
<comment type="caution">
    <text evidence="9">The sequence shown here is derived from an EMBL/GenBank/DDBJ whole genome shotgun (WGS) entry which is preliminary data.</text>
</comment>
<dbReference type="InterPro" id="IPR037185">
    <property type="entry name" value="EmrE-like"/>
</dbReference>
<dbReference type="PANTHER" id="PTHR32322:SF2">
    <property type="entry name" value="EAMA DOMAIN-CONTAINING PROTEIN"/>
    <property type="match status" value="1"/>
</dbReference>
<evidence type="ECO:0000313" key="9">
    <source>
        <dbReference type="EMBL" id="GHI85646.1"/>
    </source>
</evidence>
<feature type="transmembrane region" description="Helical" evidence="7">
    <location>
        <begin position="270"/>
        <end position="286"/>
    </location>
</feature>
<evidence type="ECO:0000313" key="10">
    <source>
        <dbReference type="Proteomes" id="UP000600026"/>
    </source>
</evidence>
<feature type="transmembrane region" description="Helical" evidence="7">
    <location>
        <begin position="214"/>
        <end position="233"/>
    </location>
</feature>
<gene>
    <name evidence="9" type="ORF">Sxan_30100</name>
</gene>
<feature type="domain" description="EamA" evidence="8">
    <location>
        <begin position="15"/>
        <end position="141"/>
    </location>
</feature>
<dbReference type="GO" id="GO:0016020">
    <property type="term" value="C:membrane"/>
    <property type="evidence" value="ECO:0007669"/>
    <property type="project" value="UniProtKB-SubCell"/>
</dbReference>
<feature type="region of interest" description="Disordered" evidence="6">
    <location>
        <begin position="314"/>
        <end position="378"/>
    </location>
</feature>
<dbReference type="EMBL" id="BNEE01000006">
    <property type="protein sequence ID" value="GHI85646.1"/>
    <property type="molecule type" value="Genomic_DNA"/>
</dbReference>
<feature type="transmembrane region" description="Helical" evidence="7">
    <location>
        <begin position="70"/>
        <end position="92"/>
    </location>
</feature>
<feature type="transmembrane region" description="Helical" evidence="7">
    <location>
        <begin position="127"/>
        <end position="145"/>
    </location>
</feature>
<sequence length="378" mass="36188">MNTPPSPLRALAPGIAGMALVGSSVTVSRSLVDAPLFATQAVRYAVAALLLFALARAARVPLLRPRGREWLWLAGIAATGLVLFNVAVVRGVSHAEPAVIAVAVASVPVLLGVLGPFLEGRRPSRQVLLAAPVVVAGAVLVEGTGRTDAAGVAWAALALGCEAGFTLLAVPVLRRHGPWGVSVHAVWMGAVMLAVLTVLFESPSRLGSVGPQQWAAVGYLAVMVTAVAFLLWYRTVAAVGAGRAGLLTGVAPLAAAGAGVLTGGGVPGPAVWLGLAVVVAGLAAGLRPQRAGGTGPAGAGSAGAGGAGAGSAGAGSAGAGGAGTRPAGAGDAGTGRRAGTGGAGGGAVAAGPAEAARTAAAAGGSAPEPGDDRTPTAP</sequence>
<keyword evidence="4 7" id="KW-1133">Transmembrane helix</keyword>